<comment type="caution">
    <text evidence="1">The sequence shown here is derived from an EMBL/GenBank/DDBJ whole genome shotgun (WGS) entry which is preliminary data.</text>
</comment>
<dbReference type="RefSeq" id="WP_149546128.1">
    <property type="nucleotide sequence ID" value="NZ_VTPS01000022.1"/>
</dbReference>
<dbReference type="GO" id="GO:0008233">
    <property type="term" value="F:peptidase activity"/>
    <property type="evidence" value="ECO:0007669"/>
    <property type="project" value="UniProtKB-KW"/>
</dbReference>
<evidence type="ECO:0000313" key="1">
    <source>
        <dbReference type="EMBL" id="TZE80843.1"/>
    </source>
</evidence>
<dbReference type="NCBIfam" id="TIGR02841">
    <property type="entry name" value="spore_YyaC"/>
    <property type="match status" value="1"/>
</dbReference>
<reference evidence="1 2" key="1">
    <citation type="submission" date="2019-08" db="EMBL/GenBank/DDBJ databases">
        <title>Calorimonas adulescens gen. nov., sp. nov., an anaerobic thermophilic bacterium from Sakhalin hot spring.</title>
        <authorList>
            <person name="Khomyakova M.A."/>
            <person name="Merkel A.Y."/>
            <person name="Novikov A."/>
            <person name="Bonch-Osmolovskaya E.A."/>
            <person name="Slobodkin A.I."/>
        </authorList>
    </citation>
    <scope>NUCLEOTIDE SEQUENCE [LARGE SCALE GENOMIC DNA]</scope>
    <source>
        <strain evidence="1 2">A05MB</strain>
    </source>
</reference>
<dbReference type="EMBL" id="VTPS01000022">
    <property type="protein sequence ID" value="TZE80843.1"/>
    <property type="molecule type" value="Genomic_DNA"/>
</dbReference>
<dbReference type="GO" id="GO:0006508">
    <property type="term" value="P:proteolysis"/>
    <property type="evidence" value="ECO:0007669"/>
    <property type="project" value="UniProtKB-KW"/>
</dbReference>
<accession>A0A5D8QBE1</accession>
<sequence>MEIIDYKDRYAKLILKNALSRYISDKNLNDLVFLCIGTDRSTGDSLGPLIGYELTLFPHICKECRIYGTLENPVHAQNIKEITSMIFKTMDNPFVIAIDASLGSVSNVGKIIIDEGPLKPGAGVNKNLDPVGDLRITGVVNVSGFMEFSVLQNTRLSMVMNMAKVISSAIWITLLSIKQKPARGQLLYGTSNHSTGS</sequence>
<dbReference type="AlphaFoldDB" id="A0A5D8QBE1"/>
<dbReference type="InterPro" id="IPR009665">
    <property type="entry name" value="YyaC"/>
</dbReference>
<dbReference type="SUPFAM" id="SSF53163">
    <property type="entry name" value="HybD-like"/>
    <property type="match status" value="1"/>
</dbReference>
<proteinExistence type="predicted"/>
<evidence type="ECO:0000313" key="2">
    <source>
        <dbReference type="Proteomes" id="UP000322976"/>
    </source>
</evidence>
<name>A0A5D8QBE1_9THEO</name>
<keyword evidence="1" id="KW-0378">Hydrolase</keyword>
<protein>
    <submittedName>
        <fullName evidence="1">Spore protease YyaC</fullName>
    </submittedName>
</protein>
<organism evidence="1 2">
    <name type="scientific">Calorimonas adulescens</name>
    <dbReference type="NCBI Taxonomy" id="2606906"/>
    <lineage>
        <taxon>Bacteria</taxon>
        <taxon>Bacillati</taxon>
        <taxon>Bacillota</taxon>
        <taxon>Clostridia</taxon>
        <taxon>Thermoanaerobacterales</taxon>
        <taxon>Thermoanaerobacteraceae</taxon>
        <taxon>Calorimonas</taxon>
    </lineage>
</organism>
<keyword evidence="2" id="KW-1185">Reference proteome</keyword>
<dbReference type="InterPro" id="IPR023430">
    <property type="entry name" value="Pept_HybD-like_dom_sf"/>
</dbReference>
<gene>
    <name evidence="1" type="primary">yyaC</name>
    <name evidence="1" type="ORF">FWJ32_11615</name>
</gene>
<dbReference type="Pfam" id="PF06866">
    <property type="entry name" value="DUF1256"/>
    <property type="match status" value="1"/>
</dbReference>
<keyword evidence="1" id="KW-0645">Protease</keyword>
<dbReference type="Proteomes" id="UP000322976">
    <property type="component" value="Unassembled WGS sequence"/>
</dbReference>